<evidence type="ECO:0000256" key="1">
    <source>
        <dbReference type="ARBA" id="ARBA00005622"/>
    </source>
</evidence>
<dbReference type="InterPro" id="IPR029058">
    <property type="entry name" value="AB_hydrolase_fold"/>
</dbReference>
<dbReference type="InterPro" id="IPR000801">
    <property type="entry name" value="Esterase-like"/>
</dbReference>
<dbReference type="EMBL" id="JAJNBZ010000012">
    <property type="protein sequence ID" value="MCE5170761.1"/>
    <property type="molecule type" value="Genomic_DNA"/>
</dbReference>
<accession>A0ABS8YGB2</accession>
<protein>
    <submittedName>
        <fullName evidence="3">Alpha/beta hydrolase</fullName>
    </submittedName>
</protein>
<sequence>MANQDNIQTASAVNEAAASTVTIPRTEQWDMRSRGGNRDYRIFVAKPSEASPSAGYPVIYVLDANSVFGTMVEAVRVQSRASEKTGVQPAIVVGIGYQTEAPFDPSRFHDFTLPTRVEELPFSPKDSVVANMGGADAFLEFIEAELKPEIERKYEIDKSRQTIFGHSLGGLFALQVFLTKPHTFQTYVAGSPSIHWNKSFLLEAERQFVSRVKQDNNISVNIMIAAGEDEKLHWSCMNENARELAERLSALASHGVRTEFKEFEGEGHISVLPVLVSHAVRFALKVSS</sequence>
<keyword evidence="2 3" id="KW-0378">Hydrolase</keyword>
<evidence type="ECO:0000256" key="2">
    <source>
        <dbReference type="ARBA" id="ARBA00022801"/>
    </source>
</evidence>
<dbReference type="InterPro" id="IPR052558">
    <property type="entry name" value="Siderophore_Hydrolase_D"/>
</dbReference>
<dbReference type="PANTHER" id="PTHR40841:SF2">
    <property type="entry name" value="SIDEROPHORE-DEGRADING ESTERASE (EUROFUNG)"/>
    <property type="match status" value="1"/>
</dbReference>
<comment type="caution">
    <text evidence="3">The sequence shown here is derived from an EMBL/GenBank/DDBJ whole genome shotgun (WGS) entry which is preliminary data.</text>
</comment>
<dbReference type="Proteomes" id="UP001199916">
    <property type="component" value="Unassembled WGS sequence"/>
</dbReference>
<dbReference type="PANTHER" id="PTHR40841">
    <property type="entry name" value="SIDEROPHORE TRIACETYLFUSARININE C ESTERASE"/>
    <property type="match status" value="1"/>
</dbReference>
<organism evidence="3 4">
    <name type="scientific">Paenibacillus profundus</name>
    <dbReference type="NCBI Taxonomy" id="1173085"/>
    <lineage>
        <taxon>Bacteria</taxon>
        <taxon>Bacillati</taxon>
        <taxon>Bacillota</taxon>
        <taxon>Bacilli</taxon>
        <taxon>Bacillales</taxon>
        <taxon>Paenibacillaceae</taxon>
        <taxon>Paenibacillus</taxon>
    </lineage>
</organism>
<dbReference type="Pfam" id="PF00756">
    <property type="entry name" value="Esterase"/>
    <property type="match status" value="1"/>
</dbReference>
<reference evidence="3 4" key="1">
    <citation type="submission" date="2021-11" db="EMBL/GenBank/DDBJ databases">
        <title>Draft genome sequence of Paenibacillus profundus YoMME, a new Gram-positive bacteria with exoelectrogenic properties.</title>
        <authorList>
            <person name="Hubenova Y."/>
            <person name="Hubenova E."/>
            <person name="Manasiev Y."/>
            <person name="Peykov S."/>
            <person name="Mitov M."/>
        </authorList>
    </citation>
    <scope>NUCLEOTIDE SEQUENCE [LARGE SCALE GENOMIC DNA]</scope>
    <source>
        <strain evidence="3 4">YoMME</strain>
    </source>
</reference>
<keyword evidence="4" id="KW-1185">Reference proteome</keyword>
<evidence type="ECO:0000313" key="3">
    <source>
        <dbReference type="EMBL" id="MCE5170761.1"/>
    </source>
</evidence>
<dbReference type="Gene3D" id="3.40.50.1820">
    <property type="entry name" value="alpha/beta hydrolase"/>
    <property type="match status" value="1"/>
</dbReference>
<dbReference type="GO" id="GO:0016787">
    <property type="term" value="F:hydrolase activity"/>
    <property type="evidence" value="ECO:0007669"/>
    <property type="project" value="UniProtKB-KW"/>
</dbReference>
<dbReference type="RefSeq" id="WP_233697414.1">
    <property type="nucleotide sequence ID" value="NZ_JAJNBZ010000012.1"/>
</dbReference>
<name>A0ABS8YGB2_9BACL</name>
<dbReference type="SUPFAM" id="SSF53474">
    <property type="entry name" value="alpha/beta-Hydrolases"/>
    <property type="match status" value="1"/>
</dbReference>
<proteinExistence type="inferred from homology"/>
<comment type="similarity">
    <text evidence="1">Belongs to the esterase D family.</text>
</comment>
<gene>
    <name evidence="3" type="ORF">LQV63_15755</name>
</gene>
<evidence type="ECO:0000313" key="4">
    <source>
        <dbReference type="Proteomes" id="UP001199916"/>
    </source>
</evidence>